<dbReference type="AlphaFoldDB" id="A0A2N5J2Z6"/>
<reference evidence="1 2" key="1">
    <citation type="submission" date="2017-07" db="EMBL/GenBank/DDBJ databases">
        <title>Bifidobacterium novel species.</title>
        <authorList>
            <person name="Lugli G.A."/>
            <person name="Milani C."/>
            <person name="Duranti S."/>
            <person name="Mangifesta M."/>
        </authorList>
    </citation>
    <scope>NUCLEOTIDE SEQUENCE [LARGE SCALE GENOMIC DNA]</scope>
    <source>
        <strain evidence="1 2">77</strain>
    </source>
</reference>
<comment type="caution">
    <text evidence="1">The sequence shown here is derived from an EMBL/GenBank/DDBJ whole genome shotgun (WGS) entry which is preliminary data.</text>
</comment>
<organism evidence="1 2">
    <name type="scientific">Bifidobacterium parmae</name>
    <dbReference type="NCBI Taxonomy" id="361854"/>
    <lineage>
        <taxon>Bacteria</taxon>
        <taxon>Bacillati</taxon>
        <taxon>Actinomycetota</taxon>
        <taxon>Actinomycetes</taxon>
        <taxon>Bifidobacteriales</taxon>
        <taxon>Bifidobacteriaceae</taxon>
        <taxon>Bifidobacterium</taxon>
    </lineage>
</organism>
<proteinExistence type="predicted"/>
<keyword evidence="2" id="KW-1185">Reference proteome</keyword>
<name>A0A2N5J2Z6_9BIFI</name>
<evidence type="ECO:0000313" key="1">
    <source>
        <dbReference type="EMBL" id="PLS28600.1"/>
    </source>
</evidence>
<dbReference type="EMBL" id="NMWT01000016">
    <property type="protein sequence ID" value="PLS28600.1"/>
    <property type="molecule type" value="Genomic_DNA"/>
</dbReference>
<sequence>MSLMWSGEMLRNAPTSKVSPWTRFTLYAWELTSMTRYFMPLSTASRIMRNASSDSGVVRSDSM</sequence>
<accession>A0A2N5J2Z6</accession>
<dbReference type="Proteomes" id="UP000235034">
    <property type="component" value="Unassembled WGS sequence"/>
</dbReference>
<protein>
    <submittedName>
        <fullName evidence="1">Uncharacterized protein</fullName>
    </submittedName>
</protein>
<evidence type="ECO:0000313" key="2">
    <source>
        <dbReference type="Proteomes" id="UP000235034"/>
    </source>
</evidence>
<gene>
    <name evidence="1" type="ORF">Uis4E_1249</name>
</gene>